<dbReference type="InterPro" id="IPR029044">
    <property type="entry name" value="Nucleotide-diphossugar_trans"/>
</dbReference>
<dbReference type="Pfam" id="PF00535">
    <property type="entry name" value="Glycos_transf_2"/>
    <property type="match status" value="1"/>
</dbReference>
<dbReference type="RefSeq" id="WP_124696786.1">
    <property type="nucleotide sequence ID" value="NZ_JBHUFE010000005.1"/>
</dbReference>
<dbReference type="InterPro" id="IPR050834">
    <property type="entry name" value="Glycosyltransf_2"/>
</dbReference>
<dbReference type="PANTHER" id="PTHR43685:SF3">
    <property type="entry name" value="SLR2126 PROTEIN"/>
    <property type="match status" value="1"/>
</dbReference>
<reference evidence="2 3" key="1">
    <citation type="submission" date="2018-11" db="EMBL/GenBank/DDBJ databases">
        <title>Genome sequence of strain 7197.</title>
        <authorList>
            <person name="Gao J."/>
            <person name="Sun J."/>
        </authorList>
    </citation>
    <scope>NUCLEOTIDE SEQUENCE [LARGE SCALE GENOMIC DNA]</scope>
    <source>
        <strain evidence="2 3">7197</strain>
    </source>
</reference>
<dbReference type="EMBL" id="RQPI01000011">
    <property type="protein sequence ID" value="RQW09864.1"/>
    <property type="molecule type" value="Genomic_DNA"/>
</dbReference>
<dbReference type="InterPro" id="IPR001173">
    <property type="entry name" value="Glyco_trans_2-like"/>
</dbReference>
<dbReference type="AlphaFoldDB" id="A0A3N9P463"/>
<dbReference type="GO" id="GO:0016740">
    <property type="term" value="F:transferase activity"/>
    <property type="evidence" value="ECO:0007669"/>
    <property type="project" value="UniProtKB-KW"/>
</dbReference>
<dbReference type="Gene3D" id="3.90.550.10">
    <property type="entry name" value="Spore Coat Polysaccharide Biosynthesis Protein SpsA, Chain A"/>
    <property type="match status" value="1"/>
</dbReference>
<evidence type="ECO:0000313" key="2">
    <source>
        <dbReference type="EMBL" id="RQW09864.1"/>
    </source>
</evidence>
<comment type="caution">
    <text evidence="2">The sequence shown here is derived from an EMBL/GenBank/DDBJ whole genome shotgun (WGS) entry which is preliminary data.</text>
</comment>
<proteinExistence type="predicted"/>
<organism evidence="2 3">
    <name type="scientific">Paenibacillus rhizophilus</name>
    <dbReference type="NCBI Taxonomy" id="1850366"/>
    <lineage>
        <taxon>Bacteria</taxon>
        <taxon>Bacillati</taxon>
        <taxon>Bacillota</taxon>
        <taxon>Bacilli</taxon>
        <taxon>Bacillales</taxon>
        <taxon>Paenibacillaceae</taxon>
        <taxon>Paenibacillus</taxon>
    </lineage>
</organism>
<dbReference type="PANTHER" id="PTHR43685">
    <property type="entry name" value="GLYCOSYLTRANSFERASE"/>
    <property type="match status" value="1"/>
</dbReference>
<evidence type="ECO:0000259" key="1">
    <source>
        <dbReference type="Pfam" id="PF00535"/>
    </source>
</evidence>
<name>A0A3N9P463_9BACL</name>
<evidence type="ECO:0000313" key="3">
    <source>
        <dbReference type="Proteomes" id="UP000282529"/>
    </source>
</evidence>
<dbReference type="CDD" id="cd00761">
    <property type="entry name" value="Glyco_tranf_GTA_type"/>
    <property type="match status" value="1"/>
</dbReference>
<dbReference type="OrthoDB" id="153025at2"/>
<feature type="domain" description="Glycosyltransferase 2-like" evidence="1">
    <location>
        <begin position="11"/>
        <end position="179"/>
    </location>
</feature>
<sequence length="314" mass="35099">MLEQGDVPRLSIIICTYNRAGLLSKTLDSLLGLEMLDEAEVIVVDNRSTDDTAFVVKRFMDKYENMIQMRYLLEPVQGLSAARNSGILAAKSTLIAFLDDDALPVRTWVSTIVNTMESKPAVMAMGGKVAPIFENGRPEWLIKPFEFPYTIMDLGNRIKEYPGKFHPCGANMAMRREVFNLSLFPLELGRKGESLLSGEETWLFGRIRKEGQSILYHPQMAVDHFVPASRLTENWIMKRYYSQGLSNALGSSGPMGTLLLWGKTGAKLLYIAVDSVLSAISGSQGRKLLNKCRLESVRGTLHMLRNRNRESATG</sequence>
<keyword evidence="2" id="KW-0808">Transferase</keyword>
<dbReference type="Proteomes" id="UP000282529">
    <property type="component" value="Unassembled WGS sequence"/>
</dbReference>
<keyword evidence="3" id="KW-1185">Reference proteome</keyword>
<protein>
    <submittedName>
        <fullName evidence="2">Glycosyltransferase family 2 protein</fullName>
    </submittedName>
</protein>
<dbReference type="SUPFAM" id="SSF53448">
    <property type="entry name" value="Nucleotide-diphospho-sugar transferases"/>
    <property type="match status" value="1"/>
</dbReference>
<gene>
    <name evidence="2" type="ORF">EH198_17405</name>
</gene>
<accession>A0A3N9P463</accession>